<evidence type="ECO:0000313" key="3">
    <source>
        <dbReference type="EMBL" id="AEE96203.1"/>
    </source>
</evidence>
<dbReference type="Proteomes" id="UP000008457">
    <property type="component" value="Chromosome"/>
</dbReference>
<dbReference type="HOGENOM" id="CLU_620815_0_0_9"/>
<feature type="transmembrane region" description="Helical" evidence="1">
    <location>
        <begin position="12"/>
        <end position="33"/>
    </location>
</feature>
<feature type="domain" description="Protein-glutamine gamma-glutamyltransferase-like C-terminal" evidence="2">
    <location>
        <begin position="365"/>
        <end position="430"/>
    </location>
</feature>
<dbReference type="AlphaFoldDB" id="F4A2M3"/>
<dbReference type="EMBL" id="CP002360">
    <property type="protein sequence ID" value="AEE96203.1"/>
    <property type="molecule type" value="Genomic_DNA"/>
</dbReference>
<dbReference type="eggNOG" id="ENOG5033HGC">
    <property type="taxonomic scope" value="Bacteria"/>
</dbReference>
<keyword evidence="4" id="KW-1185">Reference proteome</keyword>
<dbReference type="Pfam" id="PF13559">
    <property type="entry name" value="DUF4129"/>
    <property type="match status" value="1"/>
</dbReference>
<evidence type="ECO:0000313" key="4">
    <source>
        <dbReference type="Proteomes" id="UP000008457"/>
    </source>
</evidence>
<keyword evidence="1" id="KW-0812">Transmembrane</keyword>
<gene>
    <name evidence="3" type="ordered locus">Mahau_1005</name>
</gene>
<feature type="transmembrane region" description="Helical" evidence="1">
    <location>
        <begin position="196"/>
        <end position="227"/>
    </location>
</feature>
<dbReference type="KEGG" id="mas:Mahau_1005"/>
<proteinExistence type="predicted"/>
<protein>
    <recommendedName>
        <fullName evidence="2">Protein-glutamine gamma-glutamyltransferase-like C-terminal domain-containing protein</fullName>
    </recommendedName>
</protein>
<evidence type="ECO:0000259" key="2">
    <source>
        <dbReference type="Pfam" id="PF13559"/>
    </source>
</evidence>
<dbReference type="STRING" id="697281.Mahau_1005"/>
<sequence>MTALLKRNGFKMLEATAEFLIYMPWMFCLYYVLFGDTRFFDFLPLEILFLMMGLFITDYLIAKHKAIYKIWAYMIGAIPVAIAVFLLSIYVDPFFAAIYALYLIICYMRGLAFATHDMRISYSQSKFMFGIGVLMAAFALSMYLGYLRWFSGYIIWCAVVFIAMSIIILNQLQLLRMLDMMNVEAYTTHRDVRFRNFIFSLIIIGLIVFIFEIKAIVQFLSLLVTYIGDGLRHMLLVVIQWLITWLNGLFGPSEEQGAAPPVDLSQFADSTTSPIANIIRAIMEVVFYAVAIAITVFLVYQLVKALARWISSMMERYTAGDEERSFILSLDDIVDRSSSLGQDIRRRMRRVLRHFETPQQRIRFLYAQTIKRFTDKGYEIKPQQTPDDIHSAISGLQPGADPELKELTELYDKARYSHHNVSDEEAAHAKRYRDRLFRMKL</sequence>
<evidence type="ECO:0000256" key="1">
    <source>
        <dbReference type="SAM" id="Phobius"/>
    </source>
</evidence>
<keyword evidence="1" id="KW-1133">Transmembrane helix</keyword>
<feature type="transmembrane region" description="Helical" evidence="1">
    <location>
        <begin position="153"/>
        <end position="175"/>
    </location>
</feature>
<feature type="transmembrane region" description="Helical" evidence="1">
    <location>
        <begin position="285"/>
        <end position="303"/>
    </location>
</feature>
<dbReference type="InterPro" id="IPR025403">
    <property type="entry name" value="TgpA-like_C"/>
</dbReference>
<keyword evidence="1" id="KW-0472">Membrane</keyword>
<feature type="transmembrane region" description="Helical" evidence="1">
    <location>
        <begin position="96"/>
        <end position="115"/>
    </location>
</feature>
<feature type="transmembrane region" description="Helical" evidence="1">
    <location>
        <begin position="127"/>
        <end position="147"/>
    </location>
</feature>
<feature type="transmembrane region" description="Helical" evidence="1">
    <location>
        <begin position="70"/>
        <end position="90"/>
    </location>
</feature>
<organism evidence="3 4">
    <name type="scientific">Mahella australiensis (strain DSM 15567 / CIP 107919 / 50-1 BON)</name>
    <dbReference type="NCBI Taxonomy" id="697281"/>
    <lineage>
        <taxon>Bacteria</taxon>
        <taxon>Bacillati</taxon>
        <taxon>Bacillota</taxon>
        <taxon>Clostridia</taxon>
        <taxon>Thermoanaerobacterales</taxon>
        <taxon>Thermoanaerobacterales Family IV. Incertae Sedis</taxon>
        <taxon>Mahella</taxon>
    </lineage>
</organism>
<name>F4A2M3_MAHA5</name>
<reference evidence="3 4" key="2">
    <citation type="journal article" date="2011" name="Stand. Genomic Sci.">
        <title>Complete genome sequence of Mahella australiensis type strain (50-1 BON).</title>
        <authorList>
            <person name="Sikorski J."/>
            <person name="Teshima H."/>
            <person name="Nolan M."/>
            <person name="Lucas S."/>
            <person name="Hammon N."/>
            <person name="Deshpande S."/>
            <person name="Cheng J.F."/>
            <person name="Pitluck S."/>
            <person name="Liolios K."/>
            <person name="Pagani I."/>
            <person name="Ivanova N."/>
            <person name="Huntemann M."/>
            <person name="Mavromatis K."/>
            <person name="Ovchinikova G."/>
            <person name="Pati A."/>
            <person name="Tapia R."/>
            <person name="Han C."/>
            <person name="Goodwin L."/>
            <person name="Chen A."/>
            <person name="Palaniappan K."/>
            <person name="Land M."/>
            <person name="Hauser L."/>
            <person name="Ngatchou-Djao O.D."/>
            <person name="Rohde M."/>
            <person name="Pukall R."/>
            <person name="Spring S."/>
            <person name="Abt B."/>
            <person name="Goker M."/>
            <person name="Detter J.C."/>
            <person name="Woyke T."/>
            <person name="Bristow J."/>
            <person name="Markowitz V."/>
            <person name="Hugenholtz P."/>
            <person name="Eisen J.A."/>
            <person name="Kyrpides N.C."/>
            <person name="Klenk H.P."/>
            <person name="Lapidus A."/>
        </authorList>
    </citation>
    <scope>NUCLEOTIDE SEQUENCE [LARGE SCALE GENOMIC DNA]</scope>
    <source>
        <strain evidence="4">DSM 15567 / CIP 107919 / 50-1 BON</strain>
    </source>
</reference>
<feature type="transmembrane region" description="Helical" evidence="1">
    <location>
        <begin position="39"/>
        <end position="61"/>
    </location>
</feature>
<dbReference type="RefSeq" id="WP_013780633.1">
    <property type="nucleotide sequence ID" value="NC_015520.1"/>
</dbReference>
<reference evidence="4" key="1">
    <citation type="submission" date="2010-11" db="EMBL/GenBank/DDBJ databases">
        <title>The complete genome of Mahella australiensis DSM 15567.</title>
        <authorList>
            <consortium name="US DOE Joint Genome Institute (JGI-PGF)"/>
            <person name="Lucas S."/>
            <person name="Copeland A."/>
            <person name="Lapidus A."/>
            <person name="Bruce D."/>
            <person name="Goodwin L."/>
            <person name="Pitluck S."/>
            <person name="Kyrpides N."/>
            <person name="Mavromatis K."/>
            <person name="Pagani I."/>
            <person name="Ivanova N."/>
            <person name="Teshima H."/>
            <person name="Brettin T."/>
            <person name="Detter J.C."/>
            <person name="Han C."/>
            <person name="Tapia R."/>
            <person name="Land M."/>
            <person name="Hauser L."/>
            <person name="Markowitz V."/>
            <person name="Cheng J.-F."/>
            <person name="Hugenholtz P."/>
            <person name="Woyke T."/>
            <person name="Wu D."/>
            <person name="Spring S."/>
            <person name="Pukall R."/>
            <person name="Steenblock K."/>
            <person name="Schneider S."/>
            <person name="Klenk H.-P."/>
            <person name="Eisen J.A."/>
        </authorList>
    </citation>
    <scope>NUCLEOTIDE SEQUENCE [LARGE SCALE GENOMIC DNA]</scope>
    <source>
        <strain evidence="4">DSM 15567 / CIP 107919 / 50-1 BON</strain>
    </source>
</reference>
<accession>F4A2M3</accession>
<dbReference type="OrthoDB" id="1729673at2"/>